<sequence>MNYKLYFIFIAILFAFIGCEDDVTETTNPIADFDFETTEGSGVVKFINKSTGSDVYAWEFGDSESSVSTDENPVFEYTTPGTYDVLVKLYAGDGSTGINHNTSKTISLVDVPATIKIDNDGDIADWEYVPYVEEANGTGEFNRIKVWGEDKDFIHLYIEGTEYIDLSQPVLFIDVDNKPETGYTNLEWYSFIKGADLYVDGNYKWYANFTGADGSNDWSWAWAENKNGWLTVSEKVKVDEQTYAYEFSINKEQLKNNAQVDMASTGIAIGVANKSDERIPENGDPIFVAFE</sequence>
<dbReference type="Gene3D" id="2.60.40.10">
    <property type="entry name" value="Immunoglobulins"/>
    <property type="match status" value="1"/>
</dbReference>
<dbReference type="EMBL" id="QEWP01000010">
    <property type="protein sequence ID" value="PWD98873.1"/>
    <property type="molecule type" value="Genomic_DNA"/>
</dbReference>
<gene>
    <name evidence="2" type="ORF">DDZ16_12790</name>
</gene>
<evidence type="ECO:0000313" key="3">
    <source>
        <dbReference type="Proteomes" id="UP000244956"/>
    </source>
</evidence>
<dbReference type="SUPFAM" id="SSF49299">
    <property type="entry name" value="PKD domain"/>
    <property type="match status" value="1"/>
</dbReference>
<name>A0A2U2B760_9BACT</name>
<evidence type="ECO:0000313" key="2">
    <source>
        <dbReference type="EMBL" id="PWD98873.1"/>
    </source>
</evidence>
<feature type="domain" description="PKD" evidence="1">
    <location>
        <begin position="56"/>
        <end position="96"/>
    </location>
</feature>
<dbReference type="InterPro" id="IPR035986">
    <property type="entry name" value="PKD_dom_sf"/>
</dbReference>
<dbReference type="InterPro" id="IPR013783">
    <property type="entry name" value="Ig-like_fold"/>
</dbReference>
<dbReference type="Proteomes" id="UP000244956">
    <property type="component" value="Unassembled WGS sequence"/>
</dbReference>
<dbReference type="CDD" id="cd00146">
    <property type="entry name" value="PKD"/>
    <property type="match status" value="1"/>
</dbReference>
<protein>
    <recommendedName>
        <fullName evidence="1">PKD domain-containing protein</fullName>
    </recommendedName>
</protein>
<dbReference type="PROSITE" id="PS51257">
    <property type="entry name" value="PROKAR_LIPOPROTEIN"/>
    <property type="match status" value="1"/>
</dbReference>
<dbReference type="PROSITE" id="PS50093">
    <property type="entry name" value="PKD"/>
    <property type="match status" value="1"/>
</dbReference>
<organism evidence="2 3">
    <name type="scientific">Marinilabilia rubra</name>
    <dbReference type="NCBI Taxonomy" id="2162893"/>
    <lineage>
        <taxon>Bacteria</taxon>
        <taxon>Pseudomonadati</taxon>
        <taxon>Bacteroidota</taxon>
        <taxon>Bacteroidia</taxon>
        <taxon>Marinilabiliales</taxon>
        <taxon>Marinilabiliaceae</taxon>
        <taxon>Marinilabilia</taxon>
    </lineage>
</organism>
<keyword evidence="3" id="KW-1185">Reference proteome</keyword>
<reference evidence="2 3" key="1">
    <citation type="submission" date="2018-05" db="EMBL/GenBank/DDBJ databases">
        <title>Marinilabilia rubrum sp. nov., isolated from saltern sediment.</title>
        <authorList>
            <person name="Zhang R."/>
        </authorList>
    </citation>
    <scope>NUCLEOTIDE SEQUENCE [LARGE SCALE GENOMIC DNA]</scope>
    <source>
        <strain evidence="2 3">WTE16</strain>
    </source>
</reference>
<dbReference type="OrthoDB" id="1116290at2"/>
<comment type="caution">
    <text evidence="2">The sequence shown here is derived from an EMBL/GenBank/DDBJ whole genome shotgun (WGS) entry which is preliminary data.</text>
</comment>
<evidence type="ECO:0000259" key="1">
    <source>
        <dbReference type="PROSITE" id="PS50093"/>
    </source>
</evidence>
<dbReference type="RefSeq" id="WP_109264872.1">
    <property type="nucleotide sequence ID" value="NZ_QEWP01000010.1"/>
</dbReference>
<accession>A0A2U2B760</accession>
<dbReference type="AlphaFoldDB" id="A0A2U2B760"/>
<dbReference type="InterPro" id="IPR000601">
    <property type="entry name" value="PKD_dom"/>
</dbReference>
<proteinExistence type="predicted"/>